<dbReference type="Pfam" id="PF01955">
    <property type="entry name" value="CbiZ"/>
    <property type="match status" value="1"/>
</dbReference>
<dbReference type="RefSeq" id="WP_136339750.1">
    <property type="nucleotide sequence ID" value="NZ_SSMD01000006.1"/>
</dbReference>
<keyword evidence="2" id="KW-1185">Reference proteome</keyword>
<gene>
    <name evidence="1" type="ORF">E7681_13075</name>
</gene>
<organism evidence="1 2">
    <name type="scientific">Thalassobius vesicularis</name>
    <dbReference type="NCBI Taxonomy" id="1294297"/>
    <lineage>
        <taxon>Bacteria</taxon>
        <taxon>Pseudomonadati</taxon>
        <taxon>Pseudomonadota</taxon>
        <taxon>Alphaproteobacteria</taxon>
        <taxon>Rhodobacterales</taxon>
        <taxon>Roseobacteraceae</taxon>
        <taxon>Thalassovita</taxon>
    </lineage>
</organism>
<dbReference type="InterPro" id="IPR002808">
    <property type="entry name" value="AdoCbi_amidolase"/>
</dbReference>
<dbReference type="EMBL" id="SSMD01000006">
    <property type="protein sequence ID" value="THD72853.1"/>
    <property type="molecule type" value="Genomic_DNA"/>
</dbReference>
<reference evidence="1 2" key="1">
    <citation type="submission" date="2019-04" db="EMBL/GenBank/DDBJ databases">
        <title>Draft genome sequence of Youngimonas vesicularis.</title>
        <authorList>
            <person name="Hameed A."/>
        </authorList>
    </citation>
    <scope>NUCLEOTIDE SEQUENCE [LARGE SCALE GENOMIC DNA]</scope>
    <source>
        <strain evidence="1 2">CC-AMW-E</strain>
    </source>
</reference>
<keyword evidence="1" id="KW-0378">Hydrolase</keyword>
<dbReference type="AlphaFoldDB" id="A0A4S3M6R9"/>
<dbReference type="OrthoDB" id="9767827at2"/>
<evidence type="ECO:0000313" key="1">
    <source>
        <dbReference type="EMBL" id="THD72853.1"/>
    </source>
</evidence>
<proteinExistence type="predicted"/>
<dbReference type="Proteomes" id="UP000306113">
    <property type="component" value="Unassembled WGS sequence"/>
</dbReference>
<name>A0A4S3M6R9_9RHOB</name>
<dbReference type="GO" id="GO:0016787">
    <property type="term" value="F:hydrolase activity"/>
    <property type="evidence" value="ECO:0007669"/>
    <property type="project" value="UniProtKB-KW"/>
</dbReference>
<accession>A0A4S3M6R9</accession>
<sequence length="221" mass="23337">MTVTVDRPWVEFDLGEEMRVLSWAISRPGLVRARRILWREVRNADLPADLDVYDWLGAELAARDASDAVCFLTSRDVRAVTQAHASVGQAVALAVATTGLSNAERVGTRFPRDPSVWGTINVAVQLNIGLTEPALLEAISIASQARTAAVMEIGLHLPTGQATGTGTDCIAIAAPDGAEPYAGLHTEVGHALGKAVYDAVLQGAQEWMVSPGAAGPGLSFR</sequence>
<evidence type="ECO:0000313" key="2">
    <source>
        <dbReference type="Proteomes" id="UP000306113"/>
    </source>
</evidence>
<comment type="caution">
    <text evidence="1">The sequence shown here is derived from an EMBL/GenBank/DDBJ whole genome shotgun (WGS) entry which is preliminary data.</text>
</comment>
<protein>
    <submittedName>
        <fullName evidence="1">Adenosylcobinamide amidohydrolase</fullName>
    </submittedName>
</protein>
<dbReference type="InterPro" id="IPR052209">
    <property type="entry name" value="CbiZ"/>
</dbReference>
<dbReference type="PANTHER" id="PTHR35336:SF5">
    <property type="entry name" value="ADENOSYLCOBINAMIDE AMIDOHYDROLASE"/>
    <property type="match status" value="1"/>
</dbReference>
<dbReference type="PANTHER" id="PTHR35336">
    <property type="entry name" value="ADENOSYLCOBINAMIDE AMIDOHYDROLASE"/>
    <property type="match status" value="1"/>
</dbReference>